<keyword evidence="4 7" id="KW-0812">Transmembrane</keyword>
<comment type="subcellular location">
    <subcellularLocation>
        <location evidence="1">Cell membrane</location>
        <topology evidence="1">Multi-pass membrane protein</topology>
    </subcellularLocation>
</comment>
<keyword evidence="9" id="KW-1185">Reference proteome</keyword>
<evidence type="ECO:0000256" key="4">
    <source>
        <dbReference type="ARBA" id="ARBA00022692"/>
    </source>
</evidence>
<feature type="transmembrane region" description="Helical" evidence="7">
    <location>
        <begin position="303"/>
        <end position="331"/>
    </location>
</feature>
<reference evidence="8 9" key="1">
    <citation type="submission" date="2020-08" db="EMBL/GenBank/DDBJ databases">
        <title>Sequencing the genomes of 1000 actinobacteria strains.</title>
        <authorList>
            <person name="Klenk H.-P."/>
        </authorList>
    </citation>
    <scope>NUCLEOTIDE SEQUENCE [LARGE SCALE GENOMIC DNA]</scope>
    <source>
        <strain evidence="8 9">DSM 45859</strain>
    </source>
</reference>
<feature type="transmembrane region" description="Helical" evidence="7">
    <location>
        <begin position="209"/>
        <end position="234"/>
    </location>
</feature>
<feature type="transmembrane region" description="Helical" evidence="7">
    <location>
        <begin position="166"/>
        <end position="188"/>
    </location>
</feature>
<feature type="transmembrane region" description="Helical" evidence="7">
    <location>
        <begin position="240"/>
        <end position="259"/>
    </location>
</feature>
<feature type="transmembrane region" description="Helical" evidence="7">
    <location>
        <begin position="140"/>
        <end position="160"/>
    </location>
</feature>
<name>A0A840J5T6_9PSEU</name>
<dbReference type="InterPro" id="IPR050171">
    <property type="entry name" value="MFS_Transporters"/>
</dbReference>
<evidence type="ECO:0000256" key="1">
    <source>
        <dbReference type="ARBA" id="ARBA00004651"/>
    </source>
</evidence>
<keyword evidence="5 7" id="KW-1133">Transmembrane helix</keyword>
<accession>A0A840J5T6</accession>
<dbReference type="GO" id="GO:0022857">
    <property type="term" value="F:transmembrane transporter activity"/>
    <property type="evidence" value="ECO:0007669"/>
    <property type="project" value="InterPro"/>
</dbReference>
<evidence type="ECO:0000313" key="9">
    <source>
        <dbReference type="Proteomes" id="UP000581769"/>
    </source>
</evidence>
<proteinExistence type="predicted"/>
<dbReference type="PANTHER" id="PTHR23517">
    <property type="entry name" value="RESISTANCE PROTEIN MDTM, PUTATIVE-RELATED-RELATED"/>
    <property type="match status" value="1"/>
</dbReference>
<dbReference type="InterPro" id="IPR011701">
    <property type="entry name" value="MFS"/>
</dbReference>
<keyword evidence="2" id="KW-0813">Transport</keyword>
<feature type="transmembrane region" description="Helical" evidence="7">
    <location>
        <begin position="370"/>
        <end position="393"/>
    </location>
</feature>
<keyword evidence="6 7" id="KW-0472">Membrane</keyword>
<evidence type="ECO:0000256" key="6">
    <source>
        <dbReference type="ARBA" id="ARBA00023136"/>
    </source>
</evidence>
<keyword evidence="3" id="KW-1003">Cell membrane</keyword>
<dbReference type="GO" id="GO:0005886">
    <property type="term" value="C:plasma membrane"/>
    <property type="evidence" value="ECO:0007669"/>
    <property type="project" value="UniProtKB-SubCell"/>
</dbReference>
<dbReference type="Gene3D" id="1.20.1250.20">
    <property type="entry name" value="MFS general substrate transporter like domains"/>
    <property type="match status" value="1"/>
</dbReference>
<dbReference type="EMBL" id="JACHMG010000001">
    <property type="protein sequence ID" value="MBB4688768.1"/>
    <property type="molecule type" value="Genomic_DNA"/>
</dbReference>
<evidence type="ECO:0000256" key="5">
    <source>
        <dbReference type="ARBA" id="ARBA00022989"/>
    </source>
</evidence>
<evidence type="ECO:0000256" key="3">
    <source>
        <dbReference type="ARBA" id="ARBA00022475"/>
    </source>
</evidence>
<dbReference type="Proteomes" id="UP000581769">
    <property type="component" value="Unassembled WGS sequence"/>
</dbReference>
<comment type="caution">
    <text evidence="8">The sequence shown here is derived from an EMBL/GenBank/DDBJ whole genome shotgun (WGS) entry which is preliminary data.</text>
</comment>
<feature type="transmembrane region" description="Helical" evidence="7">
    <location>
        <begin position="12"/>
        <end position="34"/>
    </location>
</feature>
<protein>
    <submittedName>
        <fullName evidence="8">Putative MFS family arabinose efflux permease</fullName>
    </submittedName>
</protein>
<dbReference type="PANTHER" id="PTHR23517:SF2">
    <property type="entry name" value="MULTIDRUG RESISTANCE PROTEIN MDTH"/>
    <property type="match status" value="1"/>
</dbReference>
<evidence type="ECO:0000256" key="7">
    <source>
        <dbReference type="SAM" id="Phobius"/>
    </source>
</evidence>
<dbReference type="SUPFAM" id="SSF103473">
    <property type="entry name" value="MFS general substrate transporter"/>
    <property type="match status" value="2"/>
</dbReference>
<evidence type="ECO:0000256" key="2">
    <source>
        <dbReference type="ARBA" id="ARBA00022448"/>
    </source>
</evidence>
<dbReference type="RefSeq" id="WP_184783405.1">
    <property type="nucleotide sequence ID" value="NZ_JACHMG010000001.1"/>
</dbReference>
<feature type="transmembrane region" description="Helical" evidence="7">
    <location>
        <begin position="343"/>
        <end position="364"/>
    </location>
</feature>
<organism evidence="8 9">
    <name type="scientific">Amycolatopsis jiangsuensis</name>
    <dbReference type="NCBI Taxonomy" id="1181879"/>
    <lineage>
        <taxon>Bacteria</taxon>
        <taxon>Bacillati</taxon>
        <taxon>Actinomycetota</taxon>
        <taxon>Actinomycetes</taxon>
        <taxon>Pseudonocardiales</taxon>
        <taxon>Pseudonocardiaceae</taxon>
        <taxon>Amycolatopsis</taxon>
    </lineage>
</organism>
<dbReference type="InterPro" id="IPR036259">
    <property type="entry name" value="MFS_trans_sf"/>
</dbReference>
<evidence type="ECO:0000313" key="8">
    <source>
        <dbReference type="EMBL" id="MBB4688768.1"/>
    </source>
</evidence>
<feature type="transmembrane region" description="Helical" evidence="7">
    <location>
        <begin position="279"/>
        <end position="297"/>
    </location>
</feature>
<sequence length="404" mass="41515">MFRTIPPAARRIALASLFLTAGNGAFMTCSALYFTQVAGLSPATLGLGLTIAGAVGLPAGMPLGHLADRLGPRSTTAWLVALNGVGTAGYLFVRSFPALLVAACFFVVVQRGSRAALQSLIAGLVGEDGVVRTQAVVRSVNNIGIGVGAAAGGIALQIATPAAFSVVLAADVLSYFVSAALFAALPSVPPSPVPAKEEPKRAVLRDAPFAALTVITAVLSLHTVLLELVVPLWITRHTHAPTAVVTVLFVLNSVAVILFQIRIGTRVGTMERAVRAARMSGLVLLAACALFAFSAFGSPSWSVVLLVAAGAVLALGEMLVSAAVWTITFGLAPPGKQGQYQGFSMTGYAAAVMVAPTLLTFLMISWGAPGWFVLGAVFLLASLPTGAVVAWAARRERARTTVAS</sequence>
<dbReference type="Pfam" id="PF07690">
    <property type="entry name" value="MFS_1"/>
    <property type="match status" value="1"/>
</dbReference>
<dbReference type="AlphaFoldDB" id="A0A840J5T6"/>
<gene>
    <name evidence="8" type="ORF">BJY18_006253</name>
</gene>
<feature type="transmembrane region" description="Helical" evidence="7">
    <location>
        <begin position="87"/>
        <end position="109"/>
    </location>
</feature>